<keyword evidence="3" id="KW-0221">Differentiation</keyword>
<dbReference type="SMART" id="SM00239">
    <property type="entry name" value="C2"/>
    <property type="match status" value="2"/>
</dbReference>
<evidence type="ECO:0000313" key="10">
    <source>
        <dbReference type="RefSeq" id="XP_002731749.1"/>
    </source>
</evidence>
<protein>
    <recommendedName>
        <fullName evidence="5">Synaptotagmin-17</fullName>
    </recommendedName>
    <alternativeName>
        <fullName evidence="6">Synaptotagmin XVII</fullName>
    </alternativeName>
</protein>
<dbReference type="InterPro" id="IPR000008">
    <property type="entry name" value="C2_dom"/>
</dbReference>
<dbReference type="InterPro" id="IPR001565">
    <property type="entry name" value="Synaptotagmin"/>
</dbReference>
<dbReference type="RefSeq" id="XP_002731749.1">
    <property type="nucleotide sequence ID" value="XM_002731703.2"/>
</dbReference>
<keyword evidence="9" id="KW-1185">Reference proteome</keyword>
<dbReference type="InterPro" id="IPR047897">
    <property type="entry name" value="Synaptotagmin-15/17_C2A"/>
</dbReference>
<evidence type="ECO:0000259" key="8">
    <source>
        <dbReference type="PROSITE" id="PS50004"/>
    </source>
</evidence>
<dbReference type="Gene3D" id="2.60.40.150">
    <property type="entry name" value="C2 domain"/>
    <property type="match status" value="2"/>
</dbReference>
<accession>A0ABM0GKB2</accession>
<dbReference type="Pfam" id="PF00168">
    <property type="entry name" value="C2"/>
    <property type="match status" value="2"/>
</dbReference>
<evidence type="ECO:0000256" key="3">
    <source>
        <dbReference type="ARBA" id="ARBA00022782"/>
    </source>
</evidence>
<dbReference type="SUPFAM" id="SSF49562">
    <property type="entry name" value="C2 domain (Calcium/lipid-binding domain, CaLB)"/>
    <property type="match status" value="2"/>
</dbReference>
<evidence type="ECO:0000256" key="5">
    <source>
        <dbReference type="ARBA" id="ARBA00023816"/>
    </source>
</evidence>
<comment type="subcellular location">
    <subcellularLocation>
        <location evidence="1">Membrane</location>
        <topology evidence="1">Peripheral membrane protein</topology>
    </subcellularLocation>
</comment>
<evidence type="ECO:0000256" key="2">
    <source>
        <dbReference type="ARBA" id="ARBA00022737"/>
    </source>
</evidence>
<dbReference type="InterPro" id="IPR014705">
    <property type="entry name" value="Syt17_C2B"/>
</dbReference>
<gene>
    <name evidence="10" type="primary">LOC100367302</name>
</gene>
<dbReference type="InterPro" id="IPR035892">
    <property type="entry name" value="C2_domain_sf"/>
</dbReference>
<feature type="domain" description="C2" evidence="8">
    <location>
        <begin position="225"/>
        <end position="349"/>
    </location>
</feature>
<feature type="domain" description="C2" evidence="8">
    <location>
        <begin position="360"/>
        <end position="494"/>
    </location>
</feature>
<evidence type="ECO:0000313" key="9">
    <source>
        <dbReference type="Proteomes" id="UP000694865"/>
    </source>
</evidence>
<keyword evidence="2" id="KW-0677">Repeat</keyword>
<dbReference type="CDD" id="cd08410">
    <property type="entry name" value="C2B_Synaptotagmin-17"/>
    <property type="match status" value="1"/>
</dbReference>
<dbReference type="CDD" id="cd08390">
    <property type="entry name" value="C2A_Synaptotagmin-15-17"/>
    <property type="match status" value="1"/>
</dbReference>
<evidence type="ECO:0000256" key="7">
    <source>
        <dbReference type="SAM" id="MobiDB-lite"/>
    </source>
</evidence>
<reference evidence="10" key="1">
    <citation type="submission" date="2025-08" db="UniProtKB">
        <authorList>
            <consortium name="RefSeq"/>
        </authorList>
    </citation>
    <scope>IDENTIFICATION</scope>
    <source>
        <tissue evidence="10">Testes</tissue>
    </source>
</reference>
<dbReference type="PROSITE" id="PS50004">
    <property type="entry name" value="C2"/>
    <property type="match status" value="2"/>
</dbReference>
<evidence type="ECO:0000256" key="4">
    <source>
        <dbReference type="ARBA" id="ARBA00023136"/>
    </source>
</evidence>
<evidence type="ECO:0000256" key="6">
    <source>
        <dbReference type="ARBA" id="ARBA00031667"/>
    </source>
</evidence>
<dbReference type="PANTHER" id="PTHR10024:SF348">
    <property type="entry name" value="SYNAPTOTAGMIN-17"/>
    <property type="match status" value="1"/>
</dbReference>
<name>A0ABM0GKB2_SACKO</name>
<keyword evidence="4" id="KW-0472">Membrane</keyword>
<evidence type="ECO:0000256" key="1">
    <source>
        <dbReference type="ARBA" id="ARBA00004170"/>
    </source>
</evidence>
<dbReference type="GeneID" id="100367302"/>
<dbReference type="PRINTS" id="PR00399">
    <property type="entry name" value="SYNAPTOTAGMN"/>
</dbReference>
<feature type="compositionally biased region" description="Basic and acidic residues" evidence="7">
    <location>
        <begin position="125"/>
        <end position="143"/>
    </location>
</feature>
<sequence length="513" mass="58364">MTWSTLQSAVGGPILTWSTLQCTDRGPDLTWPTWQNTDKRSAMTTSTLQNTDSGSTMTLSTLQITDRGSTKTPSRLQSPETLLWKLFNAVCRCSWCYCCDCCQKQPEDDPCPSCTHVDSERQQEDDRRCSVDSRRSSAVDSRRGSSTASCESRRPSTPAPVIDMKPIEFWTASTNKEAVQPRTPTRRFHGEFTQFSDVNKFQPKLYDVVEHQKELTDDEKMARYRLGKIHFSLEYTTVLNQLIVGIIEARDVALPMCNDKQDLAHSNPYVKLCLLPDQKNSHQTSVKRKTQHPVFEESFIFELPYREAQRRTLLLSVQDFDKYSRHCVIGQLILPLEGMNLIKGIRMWKPLQPSTQDSPALGEILLSLNYLPSAGRLNVDVIKAKQLLQTDMVVGSDPFVKIQMLHGLKLFKTKKSSTKRNTIDPVFNESFNFNVSPAMLCDTSLVLSVWDYNYKCRDDFVGQLALGRYSSGPSEMTHWNRMLHCQRSPVAQWHSLHTREECEQISPASAAVS</sequence>
<proteinExistence type="predicted"/>
<dbReference type="PANTHER" id="PTHR10024">
    <property type="entry name" value="SYNAPTOTAGMIN"/>
    <property type="match status" value="1"/>
</dbReference>
<organism evidence="9 10">
    <name type="scientific">Saccoglossus kowalevskii</name>
    <name type="common">Acorn worm</name>
    <dbReference type="NCBI Taxonomy" id="10224"/>
    <lineage>
        <taxon>Eukaryota</taxon>
        <taxon>Metazoa</taxon>
        <taxon>Hemichordata</taxon>
        <taxon>Enteropneusta</taxon>
        <taxon>Harrimaniidae</taxon>
        <taxon>Saccoglossus</taxon>
    </lineage>
</organism>
<dbReference type="Proteomes" id="UP000694865">
    <property type="component" value="Unplaced"/>
</dbReference>
<feature type="region of interest" description="Disordered" evidence="7">
    <location>
        <begin position="125"/>
        <end position="161"/>
    </location>
</feature>